<comment type="caution">
    <text evidence="1">The sequence shown here is derived from an EMBL/GenBank/DDBJ whole genome shotgun (WGS) entry which is preliminary data.</text>
</comment>
<evidence type="ECO:0000313" key="1">
    <source>
        <dbReference type="EMBL" id="KAI5680242.1"/>
    </source>
</evidence>
<protein>
    <submittedName>
        <fullName evidence="1">Uncharacterized protein</fullName>
    </submittedName>
</protein>
<evidence type="ECO:0000313" key="2">
    <source>
        <dbReference type="Proteomes" id="UP001060085"/>
    </source>
</evidence>
<keyword evidence="2" id="KW-1185">Reference proteome</keyword>
<accession>A0ACC0C5K3</accession>
<proteinExistence type="predicted"/>
<sequence length="93" mass="9932">MAKSAKIFSPMFFILGLITVNLMVSEIILVEGAKCYRVLENAKCPDGKDLSCSGPCKKRCAASTGVCIDTPALGRICACTFIAPDCQKQHVCS</sequence>
<gene>
    <name evidence="1" type="ORF">M9H77_01469</name>
</gene>
<name>A0ACC0C5K3_CATRO</name>
<organism evidence="1 2">
    <name type="scientific">Catharanthus roseus</name>
    <name type="common">Madagascar periwinkle</name>
    <name type="synonym">Vinca rosea</name>
    <dbReference type="NCBI Taxonomy" id="4058"/>
    <lineage>
        <taxon>Eukaryota</taxon>
        <taxon>Viridiplantae</taxon>
        <taxon>Streptophyta</taxon>
        <taxon>Embryophyta</taxon>
        <taxon>Tracheophyta</taxon>
        <taxon>Spermatophyta</taxon>
        <taxon>Magnoliopsida</taxon>
        <taxon>eudicotyledons</taxon>
        <taxon>Gunneridae</taxon>
        <taxon>Pentapetalae</taxon>
        <taxon>asterids</taxon>
        <taxon>lamiids</taxon>
        <taxon>Gentianales</taxon>
        <taxon>Apocynaceae</taxon>
        <taxon>Rauvolfioideae</taxon>
        <taxon>Vinceae</taxon>
        <taxon>Catharanthinae</taxon>
        <taxon>Catharanthus</taxon>
    </lineage>
</organism>
<reference evidence="2" key="1">
    <citation type="journal article" date="2023" name="Nat. Plants">
        <title>Single-cell RNA sequencing provides a high-resolution roadmap for understanding the multicellular compartmentation of specialized metabolism.</title>
        <authorList>
            <person name="Sun S."/>
            <person name="Shen X."/>
            <person name="Li Y."/>
            <person name="Li Y."/>
            <person name="Wang S."/>
            <person name="Li R."/>
            <person name="Zhang H."/>
            <person name="Shen G."/>
            <person name="Guo B."/>
            <person name="Wei J."/>
            <person name="Xu J."/>
            <person name="St-Pierre B."/>
            <person name="Chen S."/>
            <person name="Sun C."/>
        </authorList>
    </citation>
    <scope>NUCLEOTIDE SEQUENCE [LARGE SCALE GENOMIC DNA]</scope>
</reference>
<dbReference type="Proteomes" id="UP001060085">
    <property type="component" value="Linkage Group LG01"/>
</dbReference>
<dbReference type="EMBL" id="CM044701">
    <property type="protein sequence ID" value="KAI5680242.1"/>
    <property type="molecule type" value="Genomic_DNA"/>
</dbReference>